<gene>
    <name evidence="1" type="ORF">BD310DRAFT_199883</name>
</gene>
<dbReference type="AlphaFoldDB" id="A0A4Q9PHB5"/>
<dbReference type="EMBL" id="ML145233">
    <property type="protein sequence ID" value="TBU52861.1"/>
    <property type="molecule type" value="Genomic_DNA"/>
</dbReference>
<protein>
    <submittedName>
        <fullName evidence="1">Uncharacterized protein</fullName>
    </submittedName>
</protein>
<proteinExistence type="predicted"/>
<reference evidence="1 2" key="1">
    <citation type="submission" date="2019-01" db="EMBL/GenBank/DDBJ databases">
        <title>Draft genome sequences of three monokaryotic isolates of the white-rot basidiomycete fungus Dichomitus squalens.</title>
        <authorList>
            <consortium name="DOE Joint Genome Institute"/>
            <person name="Lopez S.C."/>
            <person name="Andreopoulos B."/>
            <person name="Pangilinan J."/>
            <person name="Lipzen A."/>
            <person name="Riley R."/>
            <person name="Ahrendt S."/>
            <person name="Ng V."/>
            <person name="Barry K."/>
            <person name="Daum C."/>
            <person name="Grigoriev I.V."/>
            <person name="Hilden K.S."/>
            <person name="Makela M.R."/>
            <person name="de Vries R.P."/>
        </authorList>
    </citation>
    <scope>NUCLEOTIDE SEQUENCE [LARGE SCALE GENOMIC DNA]</scope>
    <source>
        <strain evidence="1 2">CBS 464.89</strain>
    </source>
</reference>
<dbReference type="Proteomes" id="UP000292082">
    <property type="component" value="Unassembled WGS sequence"/>
</dbReference>
<name>A0A4Q9PHB5_9APHY</name>
<accession>A0A4Q9PHB5</accession>
<evidence type="ECO:0000313" key="1">
    <source>
        <dbReference type="EMBL" id="TBU52861.1"/>
    </source>
</evidence>
<evidence type="ECO:0000313" key="2">
    <source>
        <dbReference type="Proteomes" id="UP000292082"/>
    </source>
</evidence>
<organism evidence="1 2">
    <name type="scientific">Dichomitus squalens</name>
    <dbReference type="NCBI Taxonomy" id="114155"/>
    <lineage>
        <taxon>Eukaryota</taxon>
        <taxon>Fungi</taxon>
        <taxon>Dikarya</taxon>
        <taxon>Basidiomycota</taxon>
        <taxon>Agaricomycotina</taxon>
        <taxon>Agaricomycetes</taxon>
        <taxon>Polyporales</taxon>
        <taxon>Polyporaceae</taxon>
        <taxon>Dichomitus</taxon>
    </lineage>
</organism>
<keyword evidence="2" id="KW-1185">Reference proteome</keyword>
<sequence>MADARYRLLFYKTRRHGTQACSACAAAPSPARLQNRLRPHRSLLPLFSTAASLSLARFPLLDAYTICNIGRPLAHHLDSPCSLLSSHLHPVTITLVQRVRSSMAQSCLSGRVSERTVSAIPSMAPAAARGLSSHISKYRARGGLHPGRIYAHPSSGSLPGVSAFRSCGDEANLCPSYLRAASTASVPTF</sequence>